<evidence type="ECO:0000259" key="10">
    <source>
        <dbReference type="Pfam" id="PF01769"/>
    </source>
</evidence>
<feature type="domain" description="SLC41A/MgtE integral membrane" evidence="10">
    <location>
        <begin position="153"/>
        <end position="274"/>
    </location>
</feature>
<evidence type="ECO:0000313" key="11">
    <source>
        <dbReference type="EMBL" id="KAK9810750.1"/>
    </source>
</evidence>
<keyword evidence="12" id="KW-1185">Reference proteome</keyword>
<evidence type="ECO:0000313" key="12">
    <source>
        <dbReference type="Proteomes" id="UP001465755"/>
    </source>
</evidence>
<comment type="similarity">
    <text evidence="2">Belongs to the SLC41A transporter family.</text>
</comment>
<proteinExistence type="inferred from homology"/>
<dbReference type="Proteomes" id="UP001465755">
    <property type="component" value="Unassembled WGS sequence"/>
</dbReference>
<evidence type="ECO:0000256" key="7">
    <source>
        <dbReference type="ARBA" id="ARBA00023136"/>
    </source>
</evidence>
<feature type="transmembrane region" description="Helical" evidence="9">
    <location>
        <begin position="260"/>
        <end position="281"/>
    </location>
</feature>
<keyword evidence="4 9" id="KW-0812">Transmembrane</keyword>
<comment type="caution">
    <text evidence="11">The sequence shown here is derived from an EMBL/GenBank/DDBJ whole genome shotgun (WGS) entry which is preliminary data.</text>
</comment>
<evidence type="ECO:0000256" key="8">
    <source>
        <dbReference type="SAM" id="MobiDB-lite"/>
    </source>
</evidence>
<dbReference type="InterPro" id="IPR036739">
    <property type="entry name" value="SLC41_membr_dom_sf"/>
</dbReference>
<evidence type="ECO:0000256" key="5">
    <source>
        <dbReference type="ARBA" id="ARBA00022842"/>
    </source>
</evidence>
<evidence type="ECO:0000256" key="1">
    <source>
        <dbReference type="ARBA" id="ARBA00004141"/>
    </source>
</evidence>
<name>A0AAW1PLQ1_9CHLO</name>
<evidence type="ECO:0000256" key="6">
    <source>
        <dbReference type="ARBA" id="ARBA00022989"/>
    </source>
</evidence>
<feature type="region of interest" description="Disordered" evidence="8">
    <location>
        <begin position="25"/>
        <end position="45"/>
    </location>
</feature>
<keyword evidence="5" id="KW-0460">Magnesium</keyword>
<reference evidence="11 12" key="1">
    <citation type="journal article" date="2024" name="Nat. Commun.">
        <title>Phylogenomics reveals the evolutionary origins of lichenization in chlorophyte algae.</title>
        <authorList>
            <person name="Puginier C."/>
            <person name="Libourel C."/>
            <person name="Otte J."/>
            <person name="Skaloud P."/>
            <person name="Haon M."/>
            <person name="Grisel S."/>
            <person name="Petersen M."/>
            <person name="Berrin J.G."/>
            <person name="Delaux P.M."/>
            <person name="Dal Grande F."/>
            <person name="Keller J."/>
        </authorList>
    </citation>
    <scope>NUCLEOTIDE SEQUENCE [LARGE SCALE GENOMIC DNA]</scope>
    <source>
        <strain evidence="11 12">SAG 2036</strain>
    </source>
</reference>
<dbReference type="GO" id="GO:0008324">
    <property type="term" value="F:monoatomic cation transmembrane transporter activity"/>
    <property type="evidence" value="ECO:0007669"/>
    <property type="project" value="InterPro"/>
</dbReference>
<feature type="transmembrane region" description="Helical" evidence="9">
    <location>
        <begin position="194"/>
        <end position="214"/>
    </location>
</feature>
<organism evidence="11 12">
    <name type="scientific">Symbiochloris irregularis</name>
    <dbReference type="NCBI Taxonomy" id="706552"/>
    <lineage>
        <taxon>Eukaryota</taxon>
        <taxon>Viridiplantae</taxon>
        <taxon>Chlorophyta</taxon>
        <taxon>core chlorophytes</taxon>
        <taxon>Trebouxiophyceae</taxon>
        <taxon>Trebouxiales</taxon>
        <taxon>Trebouxiaceae</taxon>
        <taxon>Symbiochloris</taxon>
    </lineage>
</organism>
<keyword evidence="7 9" id="KW-0472">Membrane</keyword>
<dbReference type="PANTHER" id="PTHR41394:SF5">
    <property type="entry name" value="SLC41A_MGTE INTEGRAL MEMBRANE DOMAIN-CONTAINING PROTEIN"/>
    <property type="match status" value="1"/>
</dbReference>
<accession>A0AAW1PLQ1</accession>
<sequence>MQLGHCKLHDLKSVPCFILHARPRDSRPPGGYHTASGGGRSSSRKRAAQIVSAAEEGKAGISVGKRVATAYDEDELKGRRGYLCESGLLDPELDESVCDIDEQPAEQQQIWVEAWGRGRWLLGLLVLQSMSSFVLDWYQQLLKDHLVITLFLTMLVGAGGNAGNQSAIKVIRGLATGSLNTTPRVMLRTLAQQTLIGVILGASLACGGFIRVYLSHGSIASSFAISSSLFFIVVTSVFSGTALPFALAKAGVDPANAGTSIQVIMDVSGCLITCFTCNLILNQLAGILPVS</sequence>
<evidence type="ECO:0000256" key="4">
    <source>
        <dbReference type="ARBA" id="ARBA00022692"/>
    </source>
</evidence>
<feature type="transmembrane region" description="Helical" evidence="9">
    <location>
        <begin position="220"/>
        <end position="248"/>
    </location>
</feature>
<evidence type="ECO:0000256" key="9">
    <source>
        <dbReference type="SAM" id="Phobius"/>
    </source>
</evidence>
<dbReference type="GO" id="GO:0016020">
    <property type="term" value="C:membrane"/>
    <property type="evidence" value="ECO:0007669"/>
    <property type="project" value="UniProtKB-SubCell"/>
</dbReference>
<keyword evidence="3" id="KW-0813">Transport</keyword>
<evidence type="ECO:0000256" key="2">
    <source>
        <dbReference type="ARBA" id="ARBA00009749"/>
    </source>
</evidence>
<gene>
    <name evidence="11" type="ORF">WJX73_004890</name>
</gene>
<dbReference type="Gene3D" id="1.10.357.20">
    <property type="entry name" value="SLC41 divalent cation transporters, integral membrane domain"/>
    <property type="match status" value="1"/>
</dbReference>
<comment type="subcellular location">
    <subcellularLocation>
        <location evidence="1">Membrane</location>
        <topology evidence="1">Multi-pass membrane protein</topology>
    </subcellularLocation>
</comment>
<dbReference type="InterPro" id="IPR006667">
    <property type="entry name" value="SLC41_membr_dom"/>
</dbReference>
<dbReference type="SUPFAM" id="SSF161093">
    <property type="entry name" value="MgtE membrane domain-like"/>
    <property type="match status" value="1"/>
</dbReference>
<dbReference type="PANTHER" id="PTHR41394">
    <property type="entry name" value="MAGNESIUM TRANSPORTER MGTE"/>
    <property type="match status" value="1"/>
</dbReference>
<evidence type="ECO:0000256" key="3">
    <source>
        <dbReference type="ARBA" id="ARBA00022448"/>
    </source>
</evidence>
<dbReference type="Pfam" id="PF01769">
    <property type="entry name" value="MgtE"/>
    <property type="match status" value="1"/>
</dbReference>
<dbReference type="EMBL" id="JALJOQ010000014">
    <property type="protein sequence ID" value="KAK9810750.1"/>
    <property type="molecule type" value="Genomic_DNA"/>
</dbReference>
<dbReference type="AlphaFoldDB" id="A0AAW1PLQ1"/>
<keyword evidence="6 9" id="KW-1133">Transmembrane helix</keyword>
<protein>
    <recommendedName>
        <fullName evidence="10">SLC41A/MgtE integral membrane domain-containing protein</fullName>
    </recommendedName>
</protein>